<evidence type="ECO:0000313" key="3">
    <source>
        <dbReference type="Proteomes" id="UP001302329"/>
    </source>
</evidence>
<evidence type="ECO:0000256" key="1">
    <source>
        <dbReference type="SAM" id="MobiDB-lite"/>
    </source>
</evidence>
<dbReference type="NCBIfam" id="TIGR02450">
    <property type="entry name" value="TIGR02450 family Trp-rich protein"/>
    <property type="match status" value="1"/>
</dbReference>
<feature type="compositionally biased region" description="Polar residues" evidence="1">
    <location>
        <begin position="91"/>
        <end position="100"/>
    </location>
</feature>
<dbReference type="RefSeq" id="WP_323357072.1">
    <property type="nucleotide sequence ID" value="NZ_JAYGHY010000035.1"/>
</dbReference>
<name>A0ABU5SWZ6_9CYAN</name>
<comment type="caution">
    <text evidence="2">The sequence shown here is derived from an EMBL/GenBank/DDBJ whole genome shotgun (WGS) entry which is preliminary data.</text>
</comment>
<organism evidence="2 3">
    <name type="scientific">Cyanobium gracile UHCC 0281</name>
    <dbReference type="NCBI Taxonomy" id="3110309"/>
    <lineage>
        <taxon>Bacteria</taxon>
        <taxon>Bacillati</taxon>
        <taxon>Cyanobacteriota</taxon>
        <taxon>Cyanophyceae</taxon>
        <taxon>Synechococcales</taxon>
        <taxon>Prochlorococcaceae</taxon>
        <taxon>Cyanobium</taxon>
    </lineage>
</organism>
<proteinExistence type="predicted"/>
<keyword evidence="3" id="KW-1185">Reference proteome</keyword>
<gene>
    <name evidence="2" type="ORF">VB739_10860</name>
</gene>
<reference evidence="2 3" key="1">
    <citation type="submission" date="2023-12" db="EMBL/GenBank/DDBJ databases">
        <title>Baltic Sea Cyanobacteria.</title>
        <authorList>
            <person name="Delbaje E."/>
            <person name="Fewer D.P."/>
            <person name="Shishido T.K."/>
        </authorList>
    </citation>
    <scope>NUCLEOTIDE SEQUENCE [LARGE SCALE GENOMIC DNA]</scope>
    <source>
        <strain evidence="2 3">UHCC 0281</strain>
    </source>
</reference>
<dbReference type="EMBL" id="JAYGHY010000035">
    <property type="protein sequence ID" value="MEA5443050.1"/>
    <property type="molecule type" value="Genomic_DNA"/>
</dbReference>
<dbReference type="Proteomes" id="UP001302329">
    <property type="component" value="Unassembled WGS sequence"/>
</dbReference>
<protein>
    <submittedName>
        <fullName evidence="2">TIGR02450 family Trp-rich protein</fullName>
    </submittedName>
</protein>
<dbReference type="InterPro" id="IPR012663">
    <property type="entry name" value="CHP02450_Tryp"/>
</dbReference>
<sequence length="100" mass="11296">MIKLPAAWTAQPERAQRSGGYRHFAVLGQRGRGRERTVELQAVLDPGYRLLVPLGELRDRDAWQPGWQQLPQEQRPADVPVQAESILPKSLKSSHSTMDL</sequence>
<accession>A0ABU5SWZ6</accession>
<dbReference type="Pfam" id="PF09493">
    <property type="entry name" value="DUF2389"/>
    <property type="match status" value="1"/>
</dbReference>
<feature type="region of interest" description="Disordered" evidence="1">
    <location>
        <begin position="71"/>
        <end position="100"/>
    </location>
</feature>
<evidence type="ECO:0000313" key="2">
    <source>
        <dbReference type="EMBL" id="MEA5443050.1"/>
    </source>
</evidence>